<feature type="domain" description="Phage shock protein PspC N-terminal" evidence="7">
    <location>
        <begin position="9"/>
        <end position="64"/>
    </location>
</feature>
<feature type="transmembrane region" description="Helical" evidence="6">
    <location>
        <begin position="39"/>
        <end position="62"/>
    </location>
</feature>
<proteinExistence type="predicted"/>
<dbReference type="GO" id="GO:0005886">
    <property type="term" value="C:plasma membrane"/>
    <property type="evidence" value="ECO:0007669"/>
    <property type="project" value="UniProtKB-SubCell"/>
</dbReference>
<protein>
    <submittedName>
        <fullName evidence="8">Stress-responsive transcriptional regulator</fullName>
    </submittedName>
</protein>
<evidence type="ECO:0000256" key="3">
    <source>
        <dbReference type="ARBA" id="ARBA00022692"/>
    </source>
</evidence>
<evidence type="ECO:0000259" key="7">
    <source>
        <dbReference type="Pfam" id="PF04024"/>
    </source>
</evidence>
<evidence type="ECO:0000313" key="9">
    <source>
        <dbReference type="Proteomes" id="UP000187417"/>
    </source>
</evidence>
<dbReference type="GeneID" id="73803884"/>
<evidence type="ECO:0000256" key="4">
    <source>
        <dbReference type="ARBA" id="ARBA00022989"/>
    </source>
</evidence>
<dbReference type="PANTHER" id="PTHR33885">
    <property type="entry name" value="PHAGE SHOCK PROTEIN C"/>
    <property type="match status" value="1"/>
</dbReference>
<evidence type="ECO:0000256" key="1">
    <source>
        <dbReference type="ARBA" id="ARBA00004162"/>
    </source>
</evidence>
<dbReference type="Proteomes" id="UP000187417">
    <property type="component" value="Unassembled WGS sequence"/>
</dbReference>
<name>A0A1Q6FCJ3_9BACT</name>
<dbReference type="InterPro" id="IPR052027">
    <property type="entry name" value="PspC"/>
</dbReference>
<dbReference type="AlphaFoldDB" id="A0A1Q6FCJ3"/>
<dbReference type="EMBL" id="MNQH01000001">
    <property type="protein sequence ID" value="OKY96587.1"/>
    <property type="molecule type" value="Genomic_DNA"/>
</dbReference>
<accession>A0A1Q6FCJ3</accession>
<reference evidence="8 9" key="1">
    <citation type="journal article" date="2016" name="Nat. Biotechnol.">
        <title>Measurement of bacterial replication rates in microbial communities.</title>
        <authorList>
            <person name="Brown C.T."/>
            <person name="Olm M.R."/>
            <person name="Thomas B.C."/>
            <person name="Banfield J.F."/>
        </authorList>
    </citation>
    <scope>NUCLEOTIDE SEQUENCE [LARGE SCALE GENOMIC DNA]</scope>
    <source>
        <strain evidence="8">CAG:67_53_122</strain>
    </source>
</reference>
<comment type="subcellular location">
    <subcellularLocation>
        <location evidence="1">Cell membrane</location>
        <topology evidence="1">Single-pass membrane protein</topology>
    </subcellularLocation>
</comment>
<dbReference type="STRING" id="28117.BHV66_00505"/>
<sequence>MKAERNHARLYRSSDDVVIAGVCAGVADYLGLPSGKVRLATLLLVLVGGLSIWVYILLWIVVPKGPKRLEGNSR</sequence>
<evidence type="ECO:0000256" key="2">
    <source>
        <dbReference type="ARBA" id="ARBA00022475"/>
    </source>
</evidence>
<comment type="caution">
    <text evidence="8">The sequence shown here is derived from an EMBL/GenBank/DDBJ whole genome shotgun (WGS) entry which is preliminary data.</text>
</comment>
<keyword evidence="2" id="KW-1003">Cell membrane</keyword>
<keyword evidence="4 6" id="KW-1133">Transmembrane helix</keyword>
<organism evidence="8 9">
    <name type="scientific">Alistipes putredinis</name>
    <dbReference type="NCBI Taxonomy" id="28117"/>
    <lineage>
        <taxon>Bacteria</taxon>
        <taxon>Pseudomonadati</taxon>
        <taxon>Bacteroidota</taxon>
        <taxon>Bacteroidia</taxon>
        <taxon>Bacteroidales</taxon>
        <taxon>Rikenellaceae</taxon>
        <taxon>Alistipes</taxon>
    </lineage>
</organism>
<evidence type="ECO:0000256" key="6">
    <source>
        <dbReference type="SAM" id="Phobius"/>
    </source>
</evidence>
<keyword evidence="3 6" id="KW-0812">Transmembrane</keyword>
<gene>
    <name evidence="8" type="ORF">BHV66_00505</name>
</gene>
<dbReference type="InterPro" id="IPR007168">
    <property type="entry name" value="Phageshock_PspC_N"/>
</dbReference>
<dbReference type="RefSeq" id="WP_004329737.1">
    <property type="nucleotide sequence ID" value="NZ_BAAFKT010000027.1"/>
</dbReference>
<keyword evidence="5 6" id="KW-0472">Membrane</keyword>
<evidence type="ECO:0000256" key="5">
    <source>
        <dbReference type="ARBA" id="ARBA00023136"/>
    </source>
</evidence>
<dbReference type="PANTHER" id="PTHR33885:SF3">
    <property type="entry name" value="PHAGE SHOCK PROTEIN C"/>
    <property type="match status" value="1"/>
</dbReference>
<dbReference type="Pfam" id="PF04024">
    <property type="entry name" value="PspC"/>
    <property type="match status" value="1"/>
</dbReference>
<evidence type="ECO:0000313" key="8">
    <source>
        <dbReference type="EMBL" id="OKY96587.1"/>
    </source>
</evidence>